<dbReference type="InterPro" id="IPR027417">
    <property type="entry name" value="P-loop_NTPase"/>
</dbReference>
<sequence length="474" mass="54847">MAEEICADFASEALFIGCLYKKPILFVDYADLIKSKYDFADDVTKFFYDSFEIYYKTFSQEVSETKVEMFMSKDQDRYIKYKKIGGWKTIEKQIDLADTEDVANYFDSIKKFSLLREFGKKGFPIQKILNHKAFSKLKAEDIVKTMRFNVDNINTVIGGGKSSVLLGKNLKSVIEKWKENPDIGEELPFPIWHSLFRGWRKGKLIVDGMMSGNGKSRRATKVAAYIGIKKRIPILVLVNEQEEEEWDAMLASVIANNKEFGFLKNENEYIEETDILLGKCTNEEYTRLDEISEWVSKNTRIYFLQLDKYSDSDLEREIKKHVLGLGVKYVFYDTLKGYKTDNWETVKQTATKLKDLCNELHIGGYATIQLTDDTINSEELTSLNIANAKQLKHVVDHLVLEKKIERSKYDKYMIKCQNNSGAWGEIPLDRNKVYYVQRIDKNRGGATGLDLITEVDLGKNLWIEKGYLVRNAKH</sequence>
<name>A0ABU9K320_9BACI</name>
<evidence type="ECO:0008006" key="3">
    <source>
        <dbReference type="Google" id="ProtNLM"/>
    </source>
</evidence>
<reference evidence="1 2" key="1">
    <citation type="submission" date="2024-03" db="EMBL/GenBank/DDBJ databases">
        <title>Bacilli Hybrid Assemblies.</title>
        <authorList>
            <person name="Kovac J."/>
        </authorList>
    </citation>
    <scope>NUCLEOTIDE SEQUENCE [LARGE SCALE GENOMIC DNA]</scope>
    <source>
        <strain evidence="1 2">FSL M8-0022</strain>
    </source>
</reference>
<keyword evidence="2" id="KW-1185">Reference proteome</keyword>
<accession>A0ABU9K320</accession>
<dbReference type="RefSeq" id="WP_342021105.1">
    <property type="nucleotide sequence ID" value="NZ_JBBYAK010000002.1"/>
</dbReference>
<evidence type="ECO:0000313" key="1">
    <source>
        <dbReference type="EMBL" id="MEL3959470.1"/>
    </source>
</evidence>
<dbReference type="Gene3D" id="3.40.50.300">
    <property type="entry name" value="P-loop containing nucleotide triphosphate hydrolases"/>
    <property type="match status" value="1"/>
</dbReference>
<organism evidence="1 2">
    <name type="scientific">Caldifermentibacillus hisashii</name>
    <dbReference type="NCBI Taxonomy" id="996558"/>
    <lineage>
        <taxon>Bacteria</taxon>
        <taxon>Bacillati</taxon>
        <taxon>Bacillota</taxon>
        <taxon>Bacilli</taxon>
        <taxon>Bacillales</taxon>
        <taxon>Bacillaceae</taxon>
        <taxon>Caldifermentibacillus</taxon>
    </lineage>
</organism>
<proteinExistence type="predicted"/>
<dbReference type="EMBL" id="JBBYAK010000002">
    <property type="protein sequence ID" value="MEL3959470.1"/>
    <property type="molecule type" value="Genomic_DNA"/>
</dbReference>
<protein>
    <recommendedName>
        <fullName evidence="3">SF4 helicase domain-containing protein</fullName>
    </recommendedName>
</protein>
<gene>
    <name evidence="1" type="ORF">NST17_20170</name>
</gene>
<comment type="caution">
    <text evidence="1">The sequence shown here is derived from an EMBL/GenBank/DDBJ whole genome shotgun (WGS) entry which is preliminary data.</text>
</comment>
<evidence type="ECO:0000313" key="2">
    <source>
        <dbReference type="Proteomes" id="UP001459714"/>
    </source>
</evidence>
<dbReference type="Proteomes" id="UP001459714">
    <property type="component" value="Unassembled WGS sequence"/>
</dbReference>